<organism evidence="2 3">
    <name type="scientific">Leptospira wolffii</name>
    <dbReference type="NCBI Taxonomy" id="409998"/>
    <lineage>
        <taxon>Bacteria</taxon>
        <taxon>Pseudomonadati</taxon>
        <taxon>Spirochaetota</taxon>
        <taxon>Spirochaetia</taxon>
        <taxon>Leptospirales</taxon>
        <taxon>Leptospiraceae</taxon>
        <taxon>Leptospira</taxon>
    </lineage>
</organism>
<dbReference type="EMBL" id="JBHILJ010000016">
    <property type="protein sequence ID" value="MFB5738452.1"/>
    <property type="molecule type" value="Genomic_DNA"/>
</dbReference>
<evidence type="ECO:0000313" key="3">
    <source>
        <dbReference type="Proteomes" id="UP001580391"/>
    </source>
</evidence>
<protein>
    <submittedName>
        <fullName evidence="2">Multiheme c-type cytochrome</fullName>
    </submittedName>
</protein>
<accession>A0ABV5BSZ2</accession>
<sequence>MRRINLLFLSVAVFATCLFLIVCRGEEFYQRHWVFPLESQGSLSFEADSATCGSCHPKQFGSWKATLHSRAVGPGFLWQLPRIGKHGSENCWNCHSPNPETKSAWLVRLGWDAPKHGAWKSGTEGQGIQCAACHLRQGKIYGPPSAGTSASVFEKSNVFHGKFEERKEFDQSEFCKPCHQSPEKGRKIRDKPLMDVYGQWARSSFGEKGTACQSCHMPGREHLWKGISDKETVLRGVKTELKVLPEGLGVRILAELKNEFIGHEFPAYSVPKVYLEIWSESEDGKAKKLSDYSIGWMLDLELENEIFDTRLKPGESARLETILSEPEWSRIKRIYFKVVVDPKEYYKRMFSDNWKAKDSFAEATKPWVLPNLKKALEEAESSKYELSVLEWRK</sequence>
<proteinExistence type="predicted"/>
<dbReference type="InterPro" id="IPR036280">
    <property type="entry name" value="Multihaem_cyt_sf"/>
</dbReference>
<comment type="caution">
    <text evidence="2">The sequence shown here is derived from an EMBL/GenBank/DDBJ whole genome shotgun (WGS) entry which is preliminary data.</text>
</comment>
<feature type="domain" description="Cytochrome c-552/4" evidence="1">
    <location>
        <begin position="51"/>
        <end position="134"/>
    </location>
</feature>
<dbReference type="Proteomes" id="UP001580391">
    <property type="component" value="Unassembled WGS sequence"/>
</dbReference>
<reference evidence="2 3" key="1">
    <citation type="submission" date="2024-09" db="EMBL/GenBank/DDBJ databases">
        <title>Taxonomic and Genotyping Characterization of Leptospira Strains isolated from Multiple Sources in Colombia highlights the importance of intermediate species.</title>
        <authorList>
            <person name="Torres Higuera L."/>
            <person name="Rojas Tapias D."/>
            <person name="Jimenez Velasquez S."/>
            <person name="Renjifo Ibanez C."/>
        </authorList>
    </citation>
    <scope>NUCLEOTIDE SEQUENCE [LARGE SCALE GENOMIC DNA]</scope>
    <source>
        <strain evidence="2 3">Lep080</strain>
    </source>
</reference>
<dbReference type="Pfam" id="PF13435">
    <property type="entry name" value="Cytochrome_C554"/>
    <property type="match status" value="1"/>
</dbReference>
<gene>
    <name evidence="2" type="ORF">ACE5IX_18185</name>
</gene>
<dbReference type="Gene3D" id="1.10.1130.10">
    <property type="entry name" value="Flavocytochrome C3, Chain A"/>
    <property type="match status" value="1"/>
</dbReference>
<keyword evidence="3" id="KW-1185">Reference proteome</keyword>
<name>A0ABV5BSZ2_9LEPT</name>
<evidence type="ECO:0000259" key="1">
    <source>
        <dbReference type="Pfam" id="PF13435"/>
    </source>
</evidence>
<dbReference type="InterPro" id="IPR023155">
    <property type="entry name" value="Cyt_c-552/4"/>
</dbReference>
<evidence type="ECO:0000313" key="2">
    <source>
        <dbReference type="EMBL" id="MFB5738452.1"/>
    </source>
</evidence>
<dbReference type="SUPFAM" id="SSF48695">
    <property type="entry name" value="Multiheme cytochromes"/>
    <property type="match status" value="1"/>
</dbReference>
<dbReference type="RefSeq" id="WP_135700972.1">
    <property type="nucleotide sequence ID" value="NZ_JBHILI010000012.1"/>
</dbReference>